<accession>A0A382IQR2</accession>
<sequence>MILDDAYKKQQVRYEFATKYCSGLTLDYTFASIMSYHGSKILLDNDSREIYTYDISDNIHQCSRRSYDPNGKIIYSLAESNFTHKNKSVDCILYSEITNELTTKEKINYFYNILNENGVLIISTLNGNNK</sequence>
<dbReference type="AlphaFoldDB" id="A0A382IQR2"/>
<name>A0A382IQR2_9ZZZZ</name>
<proteinExistence type="predicted"/>
<reference evidence="1" key="1">
    <citation type="submission" date="2018-05" db="EMBL/GenBank/DDBJ databases">
        <authorList>
            <person name="Lanie J.A."/>
            <person name="Ng W.-L."/>
            <person name="Kazmierczak K.M."/>
            <person name="Andrzejewski T.M."/>
            <person name="Davidsen T.M."/>
            <person name="Wayne K.J."/>
            <person name="Tettelin H."/>
            <person name="Glass J.I."/>
            <person name="Rusch D."/>
            <person name="Podicherti R."/>
            <person name="Tsui H.-C.T."/>
            <person name="Winkler M.E."/>
        </authorList>
    </citation>
    <scope>NUCLEOTIDE SEQUENCE</scope>
</reference>
<evidence type="ECO:0000313" key="1">
    <source>
        <dbReference type="EMBL" id="SVC01898.1"/>
    </source>
</evidence>
<feature type="non-terminal residue" evidence="1">
    <location>
        <position position="130"/>
    </location>
</feature>
<protein>
    <recommendedName>
        <fullName evidence="2">Methyltransferase type 11 domain-containing protein</fullName>
    </recommendedName>
</protein>
<dbReference type="InterPro" id="IPR029063">
    <property type="entry name" value="SAM-dependent_MTases_sf"/>
</dbReference>
<evidence type="ECO:0008006" key="2">
    <source>
        <dbReference type="Google" id="ProtNLM"/>
    </source>
</evidence>
<dbReference type="EMBL" id="UINC01068921">
    <property type="protein sequence ID" value="SVC01898.1"/>
    <property type="molecule type" value="Genomic_DNA"/>
</dbReference>
<dbReference type="SUPFAM" id="SSF53335">
    <property type="entry name" value="S-adenosyl-L-methionine-dependent methyltransferases"/>
    <property type="match status" value="1"/>
</dbReference>
<organism evidence="1">
    <name type="scientific">marine metagenome</name>
    <dbReference type="NCBI Taxonomy" id="408172"/>
    <lineage>
        <taxon>unclassified sequences</taxon>
        <taxon>metagenomes</taxon>
        <taxon>ecological metagenomes</taxon>
    </lineage>
</organism>
<gene>
    <name evidence="1" type="ORF">METZ01_LOCUS254752</name>
</gene>